<protein>
    <submittedName>
        <fullName evidence="1">Uncharacterized protein</fullName>
    </submittedName>
</protein>
<keyword evidence="2" id="KW-1185">Reference proteome</keyword>
<dbReference type="EMBL" id="QWJJ01000019">
    <property type="protein sequence ID" value="RII37282.1"/>
    <property type="molecule type" value="Genomic_DNA"/>
</dbReference>
<dbReference type="AlphaFoldDB" id="A0A399J092"/>
<proteinExistence type="predicted"/>
<organism evidence="1 2">
    <name type="scientific">Pseudooceanicola sediminis</name>
    <dbReference type="NCBI Taxonomy" id="2211117"/>
    <lineage>
        <taxon>Bacteria</taxon>
        <taxon>Pseudomonadati</taxon>
        <taxon>Pseudomonadota</taxon>
        <taxon>Alphaproteobacteria</taxon>
        <taxon>Rhodobacterales</taxon>
        <taxon>Paracoccaceae</taxon>
        <taxon>Pseudooceanicola</taxon>
    </lineage>
</organism>
<name>A0A399J092_9RHOB</name>
<sequence>MLRADPVTDWGNVNIDALRAHLVDMNALVLSGAVETEQRPNGLAMRVSLTGPAGDAARRMVPAHGPVLAAETGWTSDVEFGVEALLWTVTDPVGKYASQIQALGFFGLMATGDHHRAHHIAIARGETTH</sequence>
<dbReference type="OrthoDB" id="1524152at2"/>
<evidence type="ECO:0000313" key="2">
    <source>
        <dbReference type="Proteomes" id="UP000265848"/>
    </source>
</evidence>
<evidence type="ECO:0000313" key="1">
    <source>
        <dbReference type="EMBL" id="RII37282.1"/>
    </source>
</evidence>
<dbReference type="Proteomes" id="UP000265848">
    <property type="component" value="Unassembled WGS sequence"/>
</dbReference>
<reference evidence="1 2" key="1">
    <citation type="submission" date="2018-08" db="EMBL/GenBank/DDBJ databases">
        <title>Pseudooceanicola sediminis CY03 in the family Rhodobacteracea.</title>
        <authorList>
            <person name="Zhang Y.-J."/>
        </authorList>
    </citation>
    <scope>NUCLEOTIDE SEQUENCE [LARGE SCALE GENOMIC DNA]</scope>
    <source>
        <strain evidence="1 2">CY03</strain>
    </source>
</reference>
<comment type="caution">
    <text evidence="1">The sequence shown here is derived from an EMBL/GenBank/DDBJ whole genome shotgun (WGS) entry which is preliminary data.</text>
</comment>
<gene>
    <name evidence="1" type="ORF">DL237_18090</name>
</gene>
<accession>A0A399J092</accession>